<dbReference type="CDD" id="cd13885">
    <property type="entry name" value="CuRO_2_CumA_like"/>
    <property type="match status" value="1"/>
</dbReference>
<evidence type="ECO:0000259" key="4">
    <source>
        <dbReference type="Pfam" id="PF07731"/>
    </source>
</evidence>
<evidence type="ECO:0000313" key="7">
    <source>
        <dbReference type="Proteomes" id="UP000094009"/>
    </source>
</evidence>
<comment type="caution">
    <text evidence="6">The sequence shown here is derived from an EMBL/GenBank/DDBJ whole genome shotgun (WGS) entry which is preliminary data.</text>
</comment>
<dbReference type="PROSITE" id="PS51318">
    <property type="entry name" value="TAT"/>
    <property type="match status" value="1"/>
</dbReference>
<dbReference type="GO" id="GO:0016491">
    <property type="term" value="F:oxidoreductase activity"/>
    <property type="evidence" value="ECO:0007669"/>
    <property type="project" value="UniProtKB-KW"/>
</dbReference>
<dbReference type="InterPro" id="IPR011707">
    <property type="entry name" value="Cu-oxidase-like_N"/>
</dbReference>
<name>A0A853L3P5_9PROT</name>
<reference evidence="6 7" key="1">
    <citation type="submission" date="2014-07" db="EMBL/GenBank/DDBJ databases">
        <title>Draft genome sequence of Thalassospira tepidiphila 1-1B.</title>
        <authorList>
            <person name="Lai Q."/>
            <person name="Shao Z."/>
        </authorList>
    </citation>
    <scope>NUCLEOTIDE SEQUENCE [LARGE SCALE GENOMIC DNA]</scope>
    <source>
        <strain evidence="6 7">MCCC 1A03514</strain>
    </source>
</reference>
<dbReference type="NCBIfam" id="TIGR01409">
    <property type="entry name" value="TAT_signal_seq"/>
    <property type="match status" value="1"/>
</dbReference>
<protein>
    <submittedName>
        <fullName evidence="6">Copper oxidase</fullName>
    </submittedName>
</protein>
<dbReference type="EMBL" id="JPVZ01000001">
    <property type="protein sequence ID" value="OAZ11907.1"/>
    <property type="molecule type" value="Genomic_DNA"/>
</dbReference>
<dbReference type="PANTHER" id="PTHR11709">
    <property type="entry name" value="MULTI-COPPER OXIDASE"/>
    <property type="match status" value="1"/>
</dbReference>
<feature type="domain" description="Plastocyanin-like" evidence="4">
    <location>
        <begin position="409"/>
        <end position="498"/>
    </location>
</feature>
<dbReference type="Pfam" id="PF00394">
    <property type="entry name" value="Cu-oxidase"/>
    <property type="match status" value="1"/>
</dbReference>
<proteinExistence type="predicted"/>
<keyword evidence="2" id="KW-0560">Oxidoreductase</keyword>
<dbReference type="AlphaFoldDB" id="A0A853L3P5"/>
<dbReference type="InterPro" id="IPR019546">
    <property type="entry name" value="TAT_signal_bac_arc"/>
</dbReference>
<dbReference type="Proteomes" id="UP000094009">
    <property type="component" value="Unassembled WGS sequence"/>
</dbReference>
<dbReference type="Pfam" id="PF07732">
    <property type="entry name" value="Cu-oxidase_3"/>
    <property type="match status" value="1"/>
</dbReference>
<dbReference type="Pfam" id="PF07731">
    <property type="entry name" value="Cu-oxidase_2"/>
    <property type="match status" value="1"/>
</dbReference>
<dbReference type="SUPFAM" id="SSF49503">
    <property type="entry name" value="Cupredoxins"/>
    <property type="match status" value="3"/>
</dbReference>
<dbReference type="InterPro" id="IPR001117">
    <property type="entry name" value="Cu-oxidase_2nd"/>
</dbReference>
<sequence length="503" mass="54356">MKNLSTLRPSRRRFLQTLGAGGVTAAALSTTLPGMIPGIGRGMAHAAETRGVQQVTAAPATARLIPGGAVPTPVWAFNGTVPGSLLRVKQGEDVHVRFENQLAEPSSIHWHGVRVPNAMDGVPGLTQKPVAPGDTFDYRFNARDAGTYWYHPHINSPTQLARGLYGALIVEEADPVSVDREFVWLIDDWRLGENGEIDPVFNAGHDVGHAGRLGGLVTINGVANPDISVRPGERIRVRMINTANARVFAIDFAGLAPHLIALDGHPVTPHVPDLPVFLFAPGMRADFIVDVPPDASGQFSLIDRFYDGLENPLASLRVAGNPVRGDVAQTSMTLPDNPLPEPDLQNARREQLLYTGGMMGGGVLRHLVETGKIDAGFLGEVRGMAQSMMGMMTGGGIWMVNGRDPERDELGPLFSLGRGESCVVTVTNATAWYHPIHLHGHAFRVLSRDGQPTRYQEWQDTVLLAPAEQAEIAFVADNPGDWMLHCHILEHKFGGMSGFIRTA</sequence>
<dbReference type="InterPro" id="IPR045087">
    <property type="entry name" value="Cu-oxidase_fam"/>
</dbReference>
<organism evidence="6 7">
    <name type="scientific">Thalassospira tepidiphila MCCC 1A03514</name>
    <dbReference type="NCBI Taxonomy" id="1177930"/>
    <lineage>
        <taxon>Bacteria</taxon>
        <taxon>Pseudomonadati</taxon>
        <taxon>Pseudomonadota</taxon>
        <taxon>Alphaproteobacteria</taxon>
        <taxon>Rhodospirillales</taxon>
        <taxon>Thalassospiraceae</taxon>
        <taxon>Thalassospira</taxon>
    </lineage>
</organism>
<dbReference type="PROSITE" id="PS00080">
    <property type="entry name" value="MULTICOPPER_OXIDASE2"/>
    <property type="match status" value="1"/>
</dbReference>
<feature type="domain" description="Plastocyanin-like" evidence="5">
    <location>
        <begin position="66"/>
        <end position="173"/>
    </location>
</feature>
<dbReference type="GO" id="GO:0005507">
    <property type="term" value="F:copper ion binding"/>
    <property type="evidence" value="ECO:0007669"/>
    <property type="project" value="InterPro"/>
</dbReference>
<evidence type="ECO:0000259" key="3">
    <source>
        <dbReference type="Pfam" id="PF00394"/>
    </source>
</evidence>
<dbReference type="RefSeq" id="WP_064779727.1">
    <property type="nucleotide sequence ID" value="NZ_JPVZ01000001.1"/>
</dbReference>
<accession>A0A853L3P5</accession>
<dbReference type="InterPro" id="IPR011706">
    <property type="entry name" value="Cu-oxidase_C"/>
</dbReference>
<dbReference type="InterPro" id="IPR002355">
    <property type="entry name" value="Cu_oxidase_Cu_BS"/>
</dbReference>
<evidence type="ECO:0000256" key="2">
    <source>
        <dbReference type="ARBA" id="ARBA00023002"/>
    </source>
</evidence>
<evidence type="ECO:0000259" key="5">
    <source>
        <dbReference type="Pfam" id="PF07732"/>
    </source>
</evidence>
<evidence type="ECO:0000313" key="6">
    <source>
        <dbReference type="EMBL" id="OAZ11907.1"/>
    </source>
</evidence>
<dbReference type="InterPro" id="IPR008972">
    <property type="entry name" value="Cupredoxin"/>
</dbReference>
<dbReference type="CDD" id="cd13861">
    <property type="entry name" value="CuRO_1_CumA_like"/>
    <property type="match status" value="1"/>
</dbReference>
<evidence type="ECO:0000256" key="1">
    <source>
        <dbReference type="ARBA" id="ARBA00022723"/>
    </source>
</evidence>
<dbReference type="PANTHER" id="PTHR11709:SF2">
    <property type="entry name" value="MULTICOPPER OXIDASE LPR1"/>
    <property type="match status" value="1"/>
</dbReference>
<feature type="domain" description="Plastocyanin-like" evidence="3">
    <location>
        <begin position="217"/>
        <end position="303"/>
    </location>
</feature>
<gene>
    <name evidence="6" type="ORF">TH4_02170</name>
</gene>
<keyword evidence="1" id="KW-0479">Metal-binding</keyword>
<dbReference type="Gene3D" id="2.60.40.420">
    <property type="entry name" value="Cupredoxins - blue copper proteins"/>
    <property type="match status" value="3"/>
</dbReference>
<dbReference type="InterPro" id="IPR006311">
    <property type="entry name" value="TAT_signal"/>
</dbReference>